<dbReference type="PANTHER" id="PTHR30576:SF0">
    <property type="entry name" value="UNDECAPRENYL-PHOSPHATE N-ACETYLGALACTOSAMINYL 1-PHOSPHATE TRANSFERASE-RELATED"/>
    <property type="match status" value="1"/>
</dbReference>
<evidence type="ECO:0000313" key="3">
    <source>
        <dbReference type="EMBL" id="GAI55922.1"/>
    </source>
</evidence>
<evidence type="ECO:0000256" key="1">
    <source>
        <dbReference type="SAM" id="Phobius"/>
    </source>
</evidence>
<dbReference type="Pfam" id="PF02397">
    <property type="entry name" value="Bac_transf"/>
    <property type="match status" value="1"/>
</dbReference>
<proteinExistence type="predicted"/>
<feature type="non-terminal residue" evidence="3">
    <location>
        <position position="1"/>
    </location>
</feature>
<evidence type="ECO:0000259" key="2">
    <source>
        <dbReference type="Pfam" id="PF02397"/>
    </source>
</evidence>
<reference evidence="3" key="1">
    <citation type="journal article" date="2014" name="Front. Microbiol.">
        <title>High frequency of phylogenetically diverse reductive dehalogenase-homologous genes in deep subseafloor sedimentary metagenomes.</title>
        <authorList>
            <person name="Kawai M."/>
            <person name="Futagami T."/>
            <person name="Toyoda A."/>
            <person name="Takaki Y."/>
            <person name="Nishi S."/>
            <person name="Hori S."/>
            <person name="Arai W."/>
            <person name="Tsubouchi T."/>
            <person name="Morono Y."/>
            <person name="Uchiyama I."/>
            <person name="Ito T."/>
            <person name="Fujiyama A."/>
            <person name="Inagaki F."/>
            <person name="Takami H."/>
        </authorList>
    </citation>
    <scope>NUCLEOTIDE SEQUENCE</scope>
    <source>
        <strain evidence="3">Expedition CK06-06</strain>
    </source>
</reference>
<keyword evidence="1" id="KW-0472">Membrane</keyword>
<dbReference type="EMBL" id="BARV01033984">
    <property type="protein sequence ID" value="GAI55922.1"/>
    <property type="molecule type" value="Genomic_DNA"/>
</dbReference>
<feature type="non-terminal residue" evidence="3">
    <location>
        <position position="244"/>
    </location>
</feature>
<dbReference type="GO" id="GO:0016780">
    <property type="term" value="F:phosphotransferase activity, for other substituted phosphate groups"/>
    <property type="evidence" value="ECO:0007669"/>
    <property type="project" value="TreeGrafter"/>
</dbReference>
<dbReference type="Pfam" id="PF13727">
    <property type="entry name" value="CoA_binding_3"/>
    <property type="match status" value="1"/>
</dbReference>
<keyword evidence="1" id="KW-1133">Transmembrane helix</keyword>
<dbReference type="InterPro" id="IPR003362">
    <property type="entry name" value="Bact_transf"/>
</dbReference>
<protein>
    <recommendedName>
        <fullName evidence="2">Bacterial sugar transferase domain-containing protein</fullName>
    </recommendedName>
</protein>
<keyword evidence="1" id="KW-0812">Transmembrane</keyword>
<dbReference type="AlphaFoldDB" id="X1PHZ2"/>
<feature type="domain" description="Bacterial sugar transferase" evidence="2">
    <location>
        <begin position="144"/>
        <end position="244"/>
    </location>
</feature>
<dbReference type="SUPFAM" id="SSF51735">
    <property type="entry name" value="NAD(P)-binding Rossmann-fold domains"/>
    <property type="match status" value="1"/>
</dbReference>
<feature type="transmembrane region" description="Helical" evidence="1">
    <location>
        <begin position="149"/>
        <end position="170"/>
    </location>
</feature>
<comment type="caution">
    <text evidence="3">The sequence shown here is derived from an EMBL/GenBank/DDBJ whole genome shotgun (WGS) entry which is preliminary data.</text>
</comment>
<dbReference type="PANTHER" id="PTHR30576">
    <property type="entry name" value="COLANIC BIOSYNTHESIS UDP-GLUCOSE LIPID CARRIER TRANSFERASE"/>
    <property type="match status" value="1"/>
</dbReference>
<accession>X1PHZ2</accession>
<dbReference type="InterPro" id="IPR036291">
    <property type="entry name" value="NAD(P)-bd_dom_sf"/>
</dbReference>
<dbReference type="Gene3D" id="3.40.50.720">
    <property type="entry name" value="NAD(P)-binding Rossmann-like Domain"/>
    <property type="match status" value="1"/>
</dbReference>
<organism evidence="3">
    <name type="scientific">marine sediment metagenome</name>
    <dbReference type="NCBI Taxonomy" id="412755"/>
    <lineage>
        <taxon>unclassified sequences</taxon>
        <taxon>metagenomes</taxon>
        <taxon>ecological metagenomes</taxon>
    </lineage>
</organism>
<sequence>VNRLRRKGYHRKPVIIVGTGRKAREFIDSIKDNPSWGLEIVGFIDGEKMKIGDRIYGAKILGGFQDLKEVLHRHPIDDVIFTEPEKKLEIGQMLRLCEEEGVTVSIITDFPVGSKTHVQLRMVRNLPLLTLSRTPQAEWQLFLKRIMDIVVSALGLIILSPLVLIISALVKFTTRGSVFYQWQVIGFNKRPFESWKFRTMVENADELKNELWDKNEVTGPTFKMINDPRVTRVGRVLRKFSLDE</sequence>
<gene>
    <name evidence="3" type="ORF">S06H3_53314</name>
</gene>
<name>X1PHZ2_9ZZZZ</name>